<keyword evidence="1" id="KW-0472">Membrane</keyword>
<keyword evidence="1" id="KW-0812">Transmembrane</keyword>
<sequence length="39" mass="4763">MREYESVPKDNIEKEIKKHISLISYYFHVGFTLFLLFLL</sequence>
<dbReference type="KEGG" id="hcv:FTV88_0693"/>
<name>A0A5Q2MY73_9FIRM</name>
<dbReference type="Proteomes" id="UP000366051">
    <property type="component" value="Chromosome"/>
</dbReference>
<protein>
    <submittedName>
        <fullName evidence="2">Uncharacterized protein</fullName>
    </submittedName>
</protein>
<gene>
    <name evidence="2" type="ORF">FTV88_0693</name>
</gene>
<reference evidence="3" key="1">
    <citation type="submission" date="2019-11" db="EMBL/GenBank/DDBJ databases">
        <title>Genome sequence of Heliorestis convoluta strain HH, an alkaliphilic and minimalistic phototrophic bacterium from a soda lake in Egypt.</title>
        <authorList>
            <person name="Dewey E.D."/>
            <person name="Stokes L.M."/>
            <person name="Burchell B.M."/>
            <person name="Shaffer K.N."/>
            <person name="Huntington A.M."/>
            <person name="Baker J.M."/>
            <person name="Nadendla S."/>
            <person name="Giglio M.G."/>
            <person name="Touchman J.W."/>
            <person name="Blankenship R.E."/>
            <person name="Madigan M.T."/>
            <person name="Sattley W.M."/>
        </authorList>
    </citation>
    <scope>NUCLEOTIDE SEQUENCE [LARGE SCALE GENOMIC DNA]</scope>
    <source>
        <strain evidence="3">HH</strain>
    </source>
</reference>
<proteinExistence type="predicted"/>
<organism evidence="2 3">
    <name type="scientific">Heliorestis convoluta</name>
    <dbReference type="NCBI Taxonomy" id="356322"/>
    <lineage>
        <taxon>Bacteria</taxon>
        <taxon>Bacillati</taxon>
        <taxon>Bacillota</taxon>
        <taxon>Clostridia</taxon>
        <taxon>Eubacteriales</taxon>
        <taxon>Heliobacteriaceae</taxon>
        <taxon>Heliorestis</taxon>
    </lineage>
</organism>
<feature type="transmembrane region" description="Helical" evidence="1">
    <location>
        <begin position="20"/>
        <end position="38"/>
    </location>
</feature>
<accession>A0A5Q2MY73</accession>
<evidence type="ECO:0000256" key="1">
    <source>
        <dbReference type="SAM" id="Phobius"/>
    </source>
</evidence>
<dbReference type="AlphaFoldDB" id="A0A5Q2MY73"/>
<keyword evidence="1" id="KW-1133">Transmembrane helix</keyword>
<evidence type="ECO:0000313" key="3">
    <source>
        <dbReference type="Proteomes" id="UP000366051"/>
    </source>
</evidence>
<dbReference type="EMBL" id="CP045875">
    <property type="protein sequence ID" value="QGG46871.1"/>
    <property type="molecule type" value="Genomic_DNA"/>
</dbReference>
<evidence type="ECO:0000313" key="2">
    <source>
        <dbReference type="EMBL" id="QGG46871.1"/>
    </source>
</evidence>
<keyword evidence="3" id="KW-1185">Reference proteome</keyword>